<feature type="domain" description="Glycosyltransferase subfamily 4-like N-terminal" evidence="2">
    <location>
        <begin position="21"/>
        <end position="198"/>
    </location>
</feature>
<dbReference type="PANTHER" id="PTHR12526:SF609">
    <property type="entry name" value="LIPOPOLYSACCHARIDE BIOSYNTHESIS PROTEIN"/>
    <property type="match status" value="1"/>
</dbReference>
<comment type="caution">
    <text evidence="3">The sequence shown here is derived from an EMBL/GenBank/DDBJ whole genome shotgun (WGS) entry which is preliminary data.</text>
</comment>
<dbReference type="InterPro" id="IPR028098">
    <property type="entry name" value="Glyco_trans_4-like_N"/>
</dbReference>
<evidence type="ECO:0000259" key="2">
    <source>
        <dbReference type="Pfam" id="PF13579"/>
    </source>
</evidence>
<dbReference type="PANTHER" id="PTHR12526">
    <property type="entry name" value="GLYCOSYLTRANSFERASE"/>
    <property type="match status" value="1"/>
</dbReference>
<dbReference type="Pfam" id="PF00534">
    <property type="entry name" value="Glycos_transf_1"/>
    <property type="match status" value="1"/>
</dbReference>
<evidence type="ECO:0000259" key="1">
    <source>
        <dbReference type="Pfam" id="PF00534"/>
    </source>
</evidence>
<organism evidence="3 4">
    <name type="scientific">Pasteurella multocida</name>
    <dbReference type="NCBI Taxonomy" id="747"/>
    <lineage>
        <taxon>Bacteria</taxon>
        <taxon>Pseudomonadati</taxon>
        <taxon>Pseudomonadota</taxon>
        <taxon>Gammaproteobacteria</taxon>
        <taxon>Pasteurellales</taxon>
        <taxon>Pasteurellaceae</taxon>
        <taxon>Pasteurella</taxon>
    </lineage>
</organism>
<dbReference type="Pfam" id="PF13579">
    <property type="entry name" value="Glyco_trans_4_4"/>
    <property type="match status" value="1"/>
</dbReference>
<dbReference type="SUPFAM" id="SSF53756">
    <property type="entry name" value="UDP-Glycosyltransferase/glycogen phosphorylase"/>
    <property type="match status" value="1"/>
</dbReference>
<protein>
    <submittedName>
        <fullName evidence="3">Glycosyltransferase WbuB</fullName>
    </submittedName>
</protein>
<gene>
    <name evidence="3" type="ORF">C2800_04350</name>
</gene>
<proteinExistence type="predicted"/>
<name>A0A849CK59_PASMD</name>
<sequence length="406" mass="45770">MKILLLTQWFEPEPAIKGLAFAKELKAQGHDVQVLTGFPNYPGGKIYEGYKLRFFQKECIEGIPVLRVALYPSHDSSAIKRILNYVSFAFMAMLFGIFATKKCDVIYAYHPPLTTGIAAIMIKLFRRTPVIYDIQDLWPDTLKATGMLTHDRLLKIVDYVCQCVYKCVDHIVVLSPGFKEKLIQKSVPANKISVIYNWCNETALINTETSQTVHLCHQKFNVLFAGNMGKAQALDTILDVAANMLPYPDIHFTFIGSGTETTRLNTRKDDENLTNVTFMPRVPMSQIGHVLQQADLLLVHLKQDALFEITVPSKIQAYMAIGKPILVAVPGDASNLVRLAQCGETALSENIESIQRTILKMYHLPAQTRHLLGKNGNTFYFNELSLQKGTKKFIELFKKIKPEKSV</sequence>
<evidence type="ECO:0000313" key="4">
    <source>
        <dbReference type="Proteomes" id="UP000540079"/>
    </source>
</evidence>
<keyword evidence="3" id="KW-0808">Transferase</keyword>
<dbReference type="GO" id="GO:1901135">
    <property type="term" value="P:carbohydrate derivative metabolic process"/>
    <property type="evidence" value="ECO:0007669"/>
    <property type="project" value="UniProtKB-ARBA"/>
</dbReference>
<feature type="domain" description="Glycosyl transferase family 1" evidence="1">
    <location>
        <begin position="218"/>
        <end position="377"/>
    </location>
</feature>
<evidence type="ECO:0000313" key="3">
    <source>
        <dbReference type="EMBL" id="NNI78656.1"/>
    </source>
</evidence>
<accession>A0A849CK59</accession>
<dbReference type="GO" id="GO:0016757">
    <property type="term" value="F:glycosyltransferase activity"/>
    <property type="evidence" value="ECO:0007669"/>
    <property type="project" value="InterPro"/>
</dbReference>
<dbReference type="RefSeq" id="WP_014667854.1">
    <property type="nucleotide sequence ID" value="NZ_CP030096.1"/>
</dbReference>
<reference evidence="3 4" key="1">
    <citation type="journal article" date="2018" name="Front. Microbiol.">
        <title>Genetic and Phylogenetic Characteristics of Pasteurella multocida Isolates From Different Host Species.</title>
        <authorList>
            <person name="Peng Z."/>
            <person name="Liang W."/>
            <person name="Wang F."/>
            <person name="Xu Z."/>
            <person name="Xie Z."/>
            <person name="Lian Z."/>
            <person name="Hua L."/>
            <person name="Zhou R."/>
            <person name="Chen H."/>
            <person name="Wu B."/>
        </authorList>
    </citation>
    <scope>NUCLEOTIDE SEQUENCE [LARGE SCALE GENOMIC DNA]</scope>
    <source>
        <strain evidence="3 4">HNA06</strain>
    </source>
</reference>
<dbReference type="InterPro" id="IPR001296">
    <property type="entry name" value="Glyco_trans_1"/>
</dbReference>
<dbReference type="CDD" id="cd03794">
    <property type="entry name" value="GT4_WbuB-like"/>
    <property type="match status" value="1"/>
</dbReference>
<dbReference type="Proteomes" id="UP000540079">
    <property type="component" value="Unassembled WGS sequence"/>
</dbReference>
<dbReference type="Gene3D" id="3.40.50.2000">
    <property type="entry name" value="Glycogen Phosphorylase B"/>
    <property type="match status" value="2"/>
</dbReference>
<dbReference type="AlphaFoldDB" id="A0A849CK59"/>
<dbReference type="EMBL" id="PPVL01000003">
    <property type="protein sequence ID" value="NNI78656.1"/>
    <property type="molecule type" value="Genomic_DNA"/>
</dbReference>